<evidence type="ECO:0000256" key="6">
    <source>
        <dbReference type="ARBA" id="ARBA00023242"/>
    </source>
</evidence>
<dbReference type="GO" id="GO:0003677">
    <property type="term" value="F:DNA binding"/>
    <property type="evidence" value="ECO:0007669"/>
    <property type="project" value="UniProtKB-KW"/>
</dbReference>
<feature type="domain" description="C2H2-type" evidence="9">
    <location>
        <begin position="135"/>
        <end position="162"/>
    </location>
</feature>
<evidence type="ECO:0000256" key="8">
    <source>
        <dbReference type="SAM" id="MobiDB-lite"/>
    </source>
</evidence>
<dbReference type="FunFam" id="3.30.160.60:FF:002343">
    <property type="entry name" value="Zinc finger protein 33A"/>
    <property type="match status" value="1"/>
</dbReference>
<evidence type="ECO:0000256" key="3">
    <source>
        <dbReference type="ARBA" id="ARBA00022737"/>
    </source>
</evidence>
<dbReference type="GO" id="GO:0008270">
    <property type="term" value="F:zinc ion binding"/>
    <property type="evidence" value="ECO:0007669"/>
    <property type="project" value="UniProtKB-KW"/>
</dbReference>
<dbReference type="AlphaFoldDB" id="A0A3B5LI76"/>
<keyword evidence="2" id="KW-0479">Metal-binding</keyword>
<dbReference type="SMART" id="SM00355">
    <property type="entry name" value="ZnF_C2H2"/>
    <property type="match status" value="7"/>
</dbReference>
<dbReference type="Proteomes" id="UP000261380">
    <property type="component" value="Unplaced"/>
</dbReference>
<feature type="compositionally biased region" description="Polar residues" evidence="8">
    <location>
        <begin position="79"/>
        <end position="93"/>
    </location>
</feature>
<dbReference type="GO" id="GO:0032502">
    <property type="term" value="P:developmental process"/>
    <property type="evidence" value="ECO:0007669"/>
    <property type="project" value="UniProtKB-ARBA"/>
</dbReference>
<dbReference type="GeneTree" id="ENSGT00950000183052"/>
<keyword evidence="5" id="KW-0862">Zinc</keyword>
<accession>A0A3B5LI76</accession>
<dbReference type="InterPro" id="IPR013087">
    <property type="entry name" value="Znf_C2H2_type"/>
</dbReference>
<feature type="domain" description="C2H2-type" evidence="9">
    <location>
        <begin position="311"/>
        <end position="338"/>
    </location>
</feature>
<comment type="subcellular location">
    <subcellularLocation>
        <location evidence="1">Nucleus</location>
    </subcellularLocation>
</comment>
<feature type="domain" description="C2H2-type" evidence="9">
    <location>
        <begin position="219"/>
        <end position="246"/>
    </location>
</feature>
<evidence type="ECO:0000256" key="2">
    <source>
        <dbReference type="ARBA" id="ARBA00022723"/>
    </source>
</evidence>
<dbReference type="GO" id="GO:0000981">
    <property type="term" value="F:DNA-binding transcription factor activity, RNA polymerase II-specific"/>
    <property type="evidence" value="ECO:0007669"/>
    <property type="project" value="TreeGrafter"/>
</dbReference>
<sequence length="421" mass="48700">MLFKKFIQINSCKYILSKPLILKCLICCSFRFQTELETVQIKQEEEELYSDQDEDQLVAKQDSFRETPMHEEKYHSEPDPNQDQIHPSNSPGAENQPKDGYNGKDLVLDVEEELTKNQNESVEHSKVKKLKKNMRSCKICGKHLIRKTLLKIHMRIHTGEKPHTCQVCSKSFSFSSHLVRHMRNHTGERPFSCQTCGKSYINRSSLNAHIKDHLGENSFPCGLCNKSFTKSQNLVCHMRLHTGEKPFSCPICGKSYVSKSSLKKHSITHNMVDTGEKLFSCGLCDKSFKNKRGLVRALKEHSRVHLPEKPYPCDLCDKTFAAKINFDRHRRTHTGEKPFPCDLCPKFFHTKFNLFLDLGSIESSESVNKDSSVWTVHSLVHQYPGYCRKIKENFDQSEKSLLRSFNRFVRKNEGKLQRPDV</sequence>
<organism evidence="10 11">
    <name type="scientific">Xiphophorus couchianus</name>
    <name type="common">Monterrey platyfish</name>
    <dbReference type="NCBI Taxonomy" id="32473"/>
    <lineage>
        <taxon>Eukaryota</taxon>
        <taxon>Metazoa</taxon>
        <taxon>Chordata</taxon>
        <taxon>Craniata</taxon>
        <taxon>Vertebrata</taxon>
        <taxon>Euteleostomi</taxon>
        <taxon>Actinopterygii</taxon>
        <taxon>Neopterygii</taxon>
        <taxon>Teleostei</taxon>
        <taxon>Neoteleostei</taxon>
        <taxon>Acanthomorphata</taxon>
        <taxon>Ovalentaria</taxon>
        <taxon>Atherinomorphae</taxon>
        <taxon>Cyprinodontiformes</taxon>
        <taxon>Poeciliidae</taxon>
        <taxon>Poeciliinae</taxon>
        <taxon>Xiphophorus</taxon>
    </lineage>
</organism>
<dbReference type="FunFam" id="3.30.160.60:FF:000912">
    <property type="entry name" value="Zinc finger protein 660"/>
    <property type="match status" value="1"/>
</dbReference>
<keyword evidence="3" id="KW-0677">Repeat</keyword>
<dbReference type="SUPFAM" id="SSF57667">
    <property type="entry name" value="beta-beta-alpha zinc fingers"/>
    <property type="match status" value="4"/>
</dbReference>
<dbReference type="Ensembl" id="ENSXCOT00000010691.1">
    <property type="protein sequence ID" value="ENSXCOP00000010567.1"/>
    <property type="gene ID" value="ENSXCOG00000007994.1"/>
</dbReference>
<feature type="region of interest" description="Disordered" evidence="8">
    <location>
        <begin position="68"/>
        <end position="103"/>
    </location>
</feature>
<evidence type="ECO:0000256" key="5">
    <source>
        <dbReference type="ARBA" id="ARBA00022833"/>
    </source>
</evidence>
<feature type="compositionally biased region" description="Basic and acidic residues" evidence="8">
    <location>
        <begin position="68"/>
        <end position="78"/>
    </location>
</feature>
<feature type="domain" description="C2H2-type" evidence="9">
    <location>
        <begin position="191"/>
        <end position="218"/>
    </location>
</feature>
<evidence type="ECO:0000313" key="11">
    <source>
        <dbReference type="Proteomes" id="UP000261380"/>
    </source>
</evidence>
<keyword evidence="6" id="KW-0539">Nucleus</keyword>
<feature type="domain" description="C2H2-type" evidence="9">
    <location>
        <begin position="279"/>
        <end position="310"/>
    </location>
</feature>
<reference evidence="10" key="2">
    <citation type="submission" date="2025-09" db="UniProtKB">
        <authorList>
            <consortium name="Ensembl"/>
        </authorList>
    </citation>
    <scope>IDENTIFICATION</scope>
</reference>
<dbReference type="PROSITE" id="PS50157">
    <property type="entry name" value="ZINC_FINGER_C2H2_2"/>
    <property type="match status" value="7"/>
</dbReference>
<dbReference type="FunFam" id="3.30.160.60:FF:001325">
    <property type="entry name" value="zinc finger protein 200"/>
    <property type="match status" value="2"/>
</dbReference>
<protein>
    <recommendedName>
        <fullName evidence="9">C2H2-type domain-containing protein</fullName>
    </recommendedName>
</protein>
<evidence type="ECO:0000256" key="4">
    <source>
        <dbReference type="ARBA" id="ARBA00022771"/>
    </source>
</evidence>
<dbReference type="FunFam" id="3.30.160.60:FF:000202">
    <property type="entry name" value="Zinc finger protein 574"/>
    <property type="match status" value="1"/>
</dbReference>
<dbReference type="GO" id="GO:0005634">
    <property type="term" value="C:nucleus"/>
    <property type="evidence" value="ECO:0007669"/>
    <property type="project" value="UniProtKB-SubCell"/>
</dbReference>
<keyword evidence="4 7" id="KW-0863">Zinc-finger</keyword>
<reference evidence="10" key="1">
    <citation type="submission" date="2025-08" db="UniProtKB">
        <authorList>
            <consortium name="Ensembl"/>
        </authorList>
    </citation>
    <scope>IDENTIFICATION</scope>
</reference>
<feature type="domain" description="C2H2-type" evidence="9">
    <location>
        <begin position="247"/>
        <end position="278"/>
    </location>
</feature>
<dbReference type="Gene3D" id="3.30.160.60">
    <property type="entry name" value="Classic Zinc Finger"/>
    <property type="match status" value="8"/>
</dbReference>
<proteinExistence type="predicted"/>
<feature type="domain" description="C2H2-type" evidence="9">
    <location>
        <begin position="163"/>
        <end position="190"/>
    </location>
</feature>
<dbReference type="PANTHER" id="PTHR24394">
    <property type="entry name" value="ZINC FINGER PROTEIN"/>
    <property type="match status" value="1"/>
</dbReference>
<name>A0A3B5LI76_9TELE</name>
<dbReference type="Pfam" id="PF00096">
    <property type="entry name" value="zf-C2H2"/>
    <property type="match status" value="6"/>
</dbReference>
<keyword evidence="11" id="KW-1185">Reference proteome</keyword>
<evidence type="ECO:0000256" key="7">
    <source>
        <dbReference type="PROSITE-ProRule" id="PRU00042"/>
    </source>
</evidence>
<evidence type="ECO:0000256" key="1">
    <source>
        <dbReference type="ARBA" id="ARBA00004123"/>
    </source>
</evidence>
<evidence type="ECO:0000313" key="10">
    <source>
        <dbReference type="Ensembl" id="ENSXCOP00000010567.1"/>
    </source>
</evidence>
<dbReference type="InterPro" id="IPR036236">
    <property type="entry name" value="Znf_C2H2_sf"/>
</dbReference>
<evidence type="ECO:0000259" key="9">
    <source>
        <dbReference type="PROSITE" id="PS50157"/>
    </source>
</evidence>
<dbReference type="PROSITE" id="PS00028">
    <property type="entry name" value="ZINC_FINGER_C2H2_1"/>
    <property type="match status" value="6"/>
</dbReference>
<dbReference type="FunFam" id="3.30.160.60:FF:000446">
    <property type="entry name" value="Zinc finger protein"/>
    <property type="match status" value="1"/>
</dbReference>
<dbReference type="PANTHER" id="PTHR24394:SF29">
    <property type="entry name" value="MYONEURIN"/>
    <property type="match status" value="1"/>
</dbReference>